<dbReference type="PROSITE" id="PS52016">
    <property type="entry name" value="TONB_DEPENDENT_REC_3"/>
    <property type="match status" value="1"/>
</dbReference>
<dbReference type="Gene3D" id="2.60.40.1120">
    <property type="entry name" value="Carboxypeptidase-like, regulatory domain"/>
    <property type="match status" value="1"/>
</dbReference>
<dbReference type="FunFam" id="2.170.130.10:FF:000008">
    <property type="entry name" value="SusC/RagA family TonB-linked outer membrane protein"/>
    <property type="match status" value="1"/>
</dbReference>
<accession>A0A1I3ETJ1</accession>
<evidence type="ECO:0000256" key="3">
    <source>
        <dbReference type="ARBA" id="ARBA00022452"/>
    </source>
</evidence>
<dbReference type="SUPFAM" id="SSF56935">
    <property type="entry name" value="Porins"/>
    <property type="match status" value="1"/>
</dbReference>
<dbReference type="Pfam" id="PF07715">
    <property type="entry name" value="Plug"/>
    <property type="match status" value="1"/>
</dbReference>
<keyword evidence="3 7" id="KW-1134">Transmembrane beta strand</keyword>
<dbReference type="AlphaFoldDB" id="A0A1I3ETJ1"/>
<dbReference type="NCBIfam" id="TIGR04057">
    <property type="entry name" value="SusC_RagA_signa"/>
    <property type="match status" value="1"/>
</dbReference>
<reference evidence="9 10" key="1">
    <citation type="submission" date="2016-10" db="EMBL/GenBank/DDBJ databases">
        <authorList>
            <person name="de Groot N.N."/>
        </authorList>
    </citation>
    <scope>NUCLEOTIDE SEQUENCE [LARGE SCALE GENOMIC DNA]</scope>
    <source>
        <strain evidence="9 10">RK1</strain>
    </source>
</reference>
<dbReference type="InterPro" id="IPR036942">
    <property type="entry name" value="Beta-barrel_TonB_sf"/>
</dbReference>
<name>A0A1I3ETJ1_9SPHI</name>
<evidence type="ECO:0000256" key="1">
    <source>
        <dbReference type="ARBA" id="ARBA00004571"/>
    </source>
</evidence>
<gene>
    <name evidence="9" type="ORF">SAMN05444682_1027</name>
</gene>
<keyword evidence="2 7" id="KW-0813">Transport</keyword>
<dbReference type="STRING" id="1477437.SAMN05444682_1027"/>
<dbReference type="SUPFAM" id="SSF49464">
    <property type="entry name" value="Carboxypeptidase regulatory domain-like"/>
    <property type="match status" value="1"/>
</dbReference>
<evidence type="ECO:0000256" key="2">
    <source>
        <dbReference type="ARBA" id="ARBA00022448"/>
    </source>
</evidence>
<dbReference type="Gene3D" id="2.170.130.10">
    <property type="entry name" value="TonB-dependent receptor, plug domain"/>
    <property type="match status" value="1"/>
</dbReference>
<organism evidence="9 10">
    <name type="scientific">Parapedobacter indicus</name>
    <dbReference type="NCBI Taxonomy" id="1477437"/>
    <lineage>
        <taxon>Bacteria</taxon>
        <taxon>Pseudomonadati</taxon>
        <taxon>Bacteroidota</taxon>
        <taxon>Sphingobacteriia</taxon>
        <taxon>Sphingobacteriales</taxon>
        <taxon>Sphingobacteriaceae</taxon>
        <taxon>Parapedobacter</taxon>
    </lineage>
</organism>
<evidence type="ECO:0000313" key="10">
    <source>
        <dbReference type="Proteomes" id="UP000198670"/>
    </source>
</evidence>
<evidence type="ECO:0000256" key="5">
    <source>
        <dbReference type="ARBA" id="ARBA00023136"/>
    </source>
</evidence>
<evidence type="ECO:0000259" key="8">
    <source>
        <dbReference type="Pfam" id="PF07715"/>
    </source>
</evidence>
<sequence length="1152" mass="124953">MNLYACVKGGCWPLTYRLLITMKLTVLLTFFFTCQVIANGYAQRVTLKAKEITLSSAMKQIQQQTGYPFFLNGRNIAFKKVTVDIQDAALDQAMNLLLADLPMDWVLEDKTLVISSTDTPKNRSSSGKLLQERIITGQVVDESGKPLEGATVGARGAAVVTTADTQGRYRITIPDGVKQLIFTMLGYHAEERSLTGSTVINVTMKAAVSDLDEVVVVGYGTQRRQDLTGAVSSVSAKQIQDVPTPSLDGALVAKMPGVQVSQTTGAPGGGISVKVRGTGSIGAGNEPLYVIDGFPVTANYEQNNNPLNSLNTNDIASIEVLKDASATAIYGSRGSNGVVIITTKSGASGKMKVNLDLYSGFQQPTKYLDVMDAKEYASYIIDSRNNAWVDTGGDPSAPNSERSAIYRILPILQDASALANSTDWQRELFRTAPTHNAQLTFSGGNEQVRYLTSAGYYRQDGIIINSDFSRYAFRVNLDADVSDRFRIGLNLSPSYSVRNPMVAEGHFSSGGNGGAVVLAALMMPPFMPVYNDDGSYTTALSLGNGFSSLENPVKSARERVNRATDFRLLGTVFGEYDLLDKLTYKLLVGTDLQNGKSNTFSPSIVGSDGNPPPVIPSATYRGQESYNWLIEHTLNYAADFGKHHLDALAGFTAQKVHADDAVIAATNFPNDLVHTLNAGVVSSASTSSFEWTLLSLLGRVNYSFADKYLLTATLRRDGSSRFGMNQKWGMFPSLSAGWRISEESFLQSADWLSDLKLRTSFGYTGNNLIGNYEHVGLLSIQNYVFGVNGGILVNGLGPSSVSNNDLSWEKNRQFDVGLEVGLWSNRLFLIADFYDKITSDLLLNVPVPSLTGYTNARQNIGKVRNQGWEFGISSRNLTGSLTWSTDLNFSTNRNTVLALGPSAEPIFGNYGLTNSHITEVGRSLGNFYGYQVAGIFQNEEEVANLPSFADSAPGQFRFADADGDGKLSVGDRTVLGSPLPDFIFGITNNFAYKGMELSFLIQGVQGNEIMNLSRRFIANFAGTANALRELNGRWRSPEDPGNGMIPRVNRDLSRYSSSNASANISSTHIEDGSFVRLKNVTLGYNVPSGWLGKWKLSSARIYVNGQNLVTITRYSGYNPEVSVTGIDPLTPGVDYGGYPIAKVYTLGLNVGF</sequence>
<dbReference type="InterPro" id="IPR023996">
    <property type="entry name" value="TonB-dep_OMP_SusC/RagA"/>
</dbReference>
<evidence type="ECO:0000256" key="4">
    <source>
        <dbReference type="ARBA" id="ARBA00022692"/>
    </source>
</evidence>
<feature type="domain" description="TonB-dependent receptor plug" evidence="8">
    <location>
        <begin position="224"/>
        <end position="338"/>
    </location>
</feature>
<dbReference type="Proteomes" id="UP000198670">
    <property type="component" value="Unassembled WGS sequence"/>
</dbReference>
<comment type="subcellular location">
    <subcellularLocation>
        <location evidence="1 7">Cell outer membrane</location>
        <topology evidence="1 7">Multi-pass membrane protein</topology>
    </subcellularLocation>
</comment>
<dbReference type="EMBL" id="FOQO01000002">
    <property type="protein sequence ID" value="SFI02325.1"/>
    <property type="molecule type" value="Genomic_DNA"/>
</dbReference>
<dbReference type="InterPro" id="IPR012910">
    <property type="entry name" value="Plug_dom"/>
</dbReference>
<keyword evidence="10" id="KW-1185">Reference proteome</keyword>
<dbReference type="GO" id="GO:0009279">
    <property type="term" value="C:cell outer membrane"/>
    <property type="evidence" value="ECO:0007669"/>
    <property type="project" value="UniProtKB-SubCell"/>
</dbReference>
<dbReference type="Gene3D" id="2.40.170.20">
    <property type="entry name" value="TonB-dependent receptor, beta-barrel domain"/>
    <property type="match status" value="1"/>
</dbReference>
<dbReference type="Pfam" id="PF13715">
    <property type="entry name" value="CarbopepD_reg_2"/>
    <property type="match status" value="1"/>
</dbReference>
<dbReference type="NCBIfam" id="TIGR04056">
    <property type="entry name" value="OMP_RagA_SusC"/>
    <property type="match status" value="1"/>
</dbReference>
<dbReference type="InterPro" id="IPR039426">
    <property type="entry name" value="TonB-dep_rcpt-like"/>
</dbReference>
<evidence type="ECO:0000256" key="6">
    <source>
        <dbReference type="ARBA" id="ARBA00023237"/>
    </source>
</evidence>
<keyword evidence="4 7" id="KW-0812">Transmembrane</keyword>
<proteinExistence type="inferred from homology"/>
<evidence type="ECO:0000256" key="7">
    <source>
        <dbReference type="PROSITE-ProRule" id="PRU01360"/>
    </source>
</evidence>
<comment type="similarity">
    <text evidence="7">Belongs to the TonB-dependent receptor family.</text>
</comment>
<protein>
    <submittedName>
        <fullName evidence="9">TonB-linked outer membrane protein, SusC/RagA family</fullName>
    </submittedName>
</protein>
<dbReference type="InterPro" id="IPR023997">
    <property type="entry name" value="TonB-dep_OMP_SusC/RagA_CS"/>
</dbReference>
<evidence type="ECO:0000313" key="9">
    <source>
        <dbReference type="EMBL" id="SFI02325.1"/>
    </source>
</evidence>
<keyword evidence="5 7" id="KW-0472">Membrane</keyword>
<keyword evidence="6 7" id="KW-0998">Cell outer membrane</keyword>
<dbReference type="InterPro" id="IPR037066">
    <property type="entry name" value="Plug_dom_sf"/>
</dbReference>
<dbReference type="OrthoDB" id="9768177at2"/>
<dbReference type="InterPro" id="IPR008969">
    <property type="entry name" value="CarboxyPept-like_regulatory"/>
</dbReference>